<dbReference type="Pfam" id="PF13673">
    <property type="entry name" value="Acetyltransf_10"/>
    <property type="match status" value="1"/>
</dbReference>
<dbReference type="InterPro" id="IPR000182">
    <property type="entry name" value="GNAT_dom"/>
</dbReference>
<evidence type="ECO:0000259" key="1">
    <source>
        <dbReference type="PROSITE" id="PS51186"/>
    </source>
</evidence>
<evidence type="ECO:0000313" key="2">
    <source>
        <dbReference type="EMBL" id="MFC5528296.1"/>
    </source>
</evidence>
<dbReference type="EC" id="2.3.-.-" evidence="2"/>
<evidence type="ECO:0000313" key="3">
    <source>
        <dbReference type="Proteomes" id="UP001596108"/>
    </source>
</evidence>
<dbReference type="RefSeq" id="WP_378110123.1">
    <property type="nucleotide sequence ID" value="NZ_JBHSNC010000007.1"/>
</dbReference>
<accession>A0ABW0QUT0</accession>
<dbReference type="EMBL" id="JBHSNC010000007">
    <property type="protein sequence ID" value="MFC5528296.1"/>
    <property type="molecule type" value="Genomic_DNA"/>
</dbReference>
<dbReference type="InterPro" id="IPR053144">
    <property type="entry name" value="Acetyltransferase_Butenolide"/>
</dbReference>
<reference evidence="3" key="1">
    <citation type="journal article" date="2019" name="Int. J. Syst. Evol. Microbiol.">
        <title>The Global Catalogue of Microorganisms (GCM) 10K type strain sequencing project: providing services to taxonomists for standard genome sequencing and annotation.</title>
        <authorList>
            <consortium name="The Broad Institute Genomics Platform"/>
            <consortium name="The Broad Institute Genome Sequencing Center for Infectious Disease"/>
            <person name="Wu L."/>
            <person name="Ma J."/>
        </authorList>
    </citation>
    <scope>NUCLEOTIDE SEQUENCE [LARGE SCALE GENOMIC DNA]</scope>
    <source>
        <strain evidence="3">CGMCC 1.18578</strain>
    </source>
</reference>
<dbReference type="InterPro" id="IPR016181">
    <property type="entry name" value="Acyl_CoA_acyltransferase"/>
</dbReference>
<sequence length="131" mass="14883">MITYANDRKVEAKDVAEVFKNSGIKRPYDDLERIQKMIDHADITVSAWSEGKLIGIARAITDYAYCCYLSDLAVDKQFQNQQVGKKLVAHVQELIGEQVTLILISAPGAMDFYPKIGFEKNERAFTIPRKR</sequence>
<gene>
    <name evidence="2" type="ORF">ACFPQ4_02365</name>
</gene>
<dbReference type="Gene3D" id="3.40.630.30">
    <property type="match status" value="1"/>
</dbReference>
<dbReference type="PROSITE" id="PS51186">
    <property type="entry name" value="GNAT"/>
    <property type="match status" value="1"/>
</dbReference>
<dbReference type="Proteomes" id="UP001596108">
    <property type="component" value="Unassembled WGS sequence"/>
</dbReference>
<dbReference type="SUPFAM" id="SSF55729">
    <property type="entry name" value="Acyl-CoA N-acyltransferases (Nat)"/>
    <property type="match status" value="1"/>
</dbReference>
<keyword evidence="2" id="KW-0012">Acyltransferase</keyword>
<dbReference type="PANTHER" id="PTHR43233">
    <property type="entry name" value="FAMILY N-ACETYLTRANSFERASE, PUTATIVE (AFU_ORTHOLOGUE AFUA_6G03350)-RELATED"/>
    <property type="match status" value="1"/>
</dbReference>
<organism evidence="2 3">
    <name type="scientific">Cohnella yongneupensis</name>
    <dbReference type="NCBI Taxonomy" id="425006"/>
    <lineage>
        <taxon>Bacteria</taxon>
        <taxon>Bacillati</taxon>
        <taxon>Bacillota</taxon>
        <taxon>Bacilli</taxon>
        <taxon>Bacillales</taxon>
        <taxon>Paenibacillaceae</taxon>
        <taxon>Cohnella</taxon>
    </lineage>
</organism>
<feature type="domain" description="N-acetyltransferase" evidence="1">
    <location>
        <begin position="5"/>
        <end position="131"/>
    </location>
</feature>
<proteinExistence type="predicted"/>
<dbReference type="GO" id="GO:0016746">
    <property type="term" value="F:acyltransferase activity"/>
    <property type="evidence" value="ECO:0007669"/>
    <property type="project" value="UniProtKB-KW"/>
</dbReference>
<dbReference type="CDD" id="cd04301">
    <property type="entry name" value="NAT_SF"/>
    <property type="match status" value="1"/>
</dbReference>
<name>A0ABW0QUT0_9BACL</name>
<keyword evidence="3" id="KW-1185">Reference proteome</keyword>
<protein>
    <submittedName>
        <fullName evidence="2">GNAT family N-acetyltransferase</fullName>
        <ecNumber evidence="2">2.3.-.-</ecNumber>
    </submittedName>
</protein>
<comment type="caution">
    <text evidence="2">The sequence shown here is derived from an EMBL/GenBank/DDBJ whole genome shotgun (WGS) entry which is preliminary data.</text>
</comment>
<dbReference type="PANTHER" id="PTHR43233:SF1">
    <property type="entry name" value="FAMILY N-ACETYLTRANSFERASE, PUTATIVE (AFU_ORTHOLOGUE AFUA_6G03350)-RELATED"/>
    <property type="match status" value="1"/>
</dbReference>
<keyword evidence="2" id="KW-0808">Transferase</keyword>